<dbReference type="EC" id="2.7.8.-" evidence="9"/>
<evidence type="ECO:0000256" key="6">
    <source>
        <dbReference type="ARBA" id="ARBA00023136"/>
    </source>
</evidence>
<accession>A0AAU7ZM47</accession>
<evidence type="ECO:0000259" key="8">
    <source>
        <dbReference type="Pfam" id="PF02397"/>
    </source>
</evidence>
<organism evidence="9">
    <name type="scientific">Tunturiibacter psychrotolerans</name>
    <dbReference type="NCBI Taxonomy" id="3069686"/>
    <lineage>
        <taxon>Bacteria</taxon>
        <taxon>Pseudomonadati</taxon>
        <taxon>Acidobacteriota</taxon>
        <taxon>Terriglobia</taxon>
        <taxon>Terriglobales</taxon>
        <taxon>Acidobacteriaceae</taxon>
        <taxon>Tunturiibacter</taxon>
    </lineage>
</organism>
<dbReference type="GO" id="GO:0016780">
    <property type="term" value="F:phosphotransferase activity, for other substituted phosphate groups"/>
    <property type="evidence" value="ECO:0007669"/>
    <property type="project" value="TreeGrafter"/>
</dbReference>
<proteinExistence type="inferred from homology"/>
<feature type="transmembrane region" description="Helical" evidence="7">
    <location>
        <begin position="40"/>
        <end position="59"/>
    </location>
</feature>
<reference evidence="9" key="1">
    <citation type="submission" date="2023-08" db="EMBL/GenBank/DDBJ databases">
        <authorList>
            <person name="Messyasz A."/>
            <person name="Mannisto M.K."/>
            <person name="Kerkhof L.J."/>
            <person name="Haggblom M."/>
        </authorList>
    </citation>
    <scope>NUCLEOTIDE SEQUENCE</scope>
    <source>
        <strain evidence="9">X5P6</strain>
    </source>
</reference>
<evidence type="ECO:0000256" key="5">
    <source>
        <dbReference type="ARBA" id="ARBA00022989"/>
    </source>
</evidence>
<dbReference type="InterPro" id="IPR017475">
    <property type="entry name" value="EPS_sugar_tfrase"/>
</dbReference>
<dbReference type="Pfam" id="PF02397">
    <property type="entry name" value="Bac_transf"/>
    <property type="match status" value="1"/>
</dbReference>
<name>A0AAU7ZM47_9BACT</name>
<dbReference type="SUPFAM" id="SSF51735">
    <property type="entry name" value="NAD(P)-binding Rossmann-fold domains"/>
    <property type="match status" value="1"/>
</dbReference>
<dbReference type="GO" id="GO:0016020">
    <property type="term" value="C:membrane"/>
    <property type="evidence" value="ECO:0007669"/>
    <property type="project" value="UniProtKB-SubCell"/>
</dbReference>
<keyword evidence="6 7" id="KW-0472">Membrane</keyword>
<evidence type="ECO:0000313" key="9">
    <source>
        <dbReference type="EMBL" id="XCB32013.1"/>
    </source>
</evidence>
<dbReference type="PANTHER" id="PTHR30576">
    <property type="entry name" value="COLANIC BIOSYNTHESIS UDP-GLUCOSE LIPID CARRIER TRANSFERASE"/>
    <property type="match status" value="1"/>
</dbReference>
<dbReference type="PANTHER" id="PTHR30576:SF10">
    <property type="entry name" value="SLL5057 PROTEIN"/>
    <property type="match status" value="1"/>
</dbReference>
<dbReference type="Gene3D" id="3.40.50.720">
    <property type="entry name" value="NAD(P)-binding Rossmann-like Domain"/>
    <property type="match status" value="1"/>
</dbReference>
<dbReference type="EMBL" id="CP132942">
    <property type="protein sequence ID" value="XCB32013.1"/>
    <property type="molecule type" value="Genomic_DNA"/>
</dbReference>
<dbReference type="KEGG" id="tpsc:RBB77_16380"/>
<evidence type="ECO:0000256" key="7">
    <source>
        <dbReference type="SAM" id="Phobius"/>
    </source>
</evidence>
<keyword evidence="3 9" id="KW-0808">Transferase</keyword>
<comment type="subcellular location">
    <subcellularLocation>
        <location evidence="1">Membrane</location>
        <topology evidence="1">Multi-pass membrane protein</topology>
    </subcellularLocation>
</comment>
<gene>
    <name evidence="9" type="ORF">RBB77_16380</name>
</gene>
<feature type="transmembrane region" description="Helical" evidence="7">
    <location>
        <begin position="79"/>
        <end position="98"/>
    </location>
</feature>
<dbReference type="InterPro" id="IPR003362">
    <property type="entry name" value="Bact_transf"/>
</dbReference>
<keyword evidence="5 7" id="KW-1133">Transmembrane helix</keyword>
<protein>
    <submittedName>
        <fullName evidence="9">Sugar transferase</fullName>
        <ecNumber evidence="9">2.7.8.-</ecNumber>
    </submittedName>
</protein>
<dbReference type="Pfam" id="PF13727">
    <property type="entry name" value="CoA_binding_3"/>
    <property type="match status" value="1"/>
</dbReference>
<comment type="similarity">
    <text evidence="2">Belongs to the bacterial sugar transferase family.</text>
</comment>
<dbReference type="RefSeq" id="WP_353062858.1">
    <property type="nucleotide sequence ID" value="NZ_CP132942.1"/>
</dbReference>
<feature type="transmembrane region" description="Helical" evidence="7">
    <location>
        <begin position="143"/>
        <end position="165"/>
    </location>
</feature>
<evidence type="ECO:0000256" key="1">
    <source>
        <dbReference type="ARBA" id="ARBA00004141"/>
    </source>
</evidence>
<keyword evidence="4 7" id="KW-0812">Transmembrane</keyword>
<dbReference type="NCBIfam" id="TIGR03025">
    <property type="entry name" value="EPS_sugtrans"/>
    <property type="match status" value="1"/>
</dbReference>
<feature type="transmembrane region" description="Helical" evidence="7">
    <location>
        <begin position="313"/>
        <end position="337"/>
    </location>
</feature>
<evidence type="ECO:0000256" key="4">
    <source>
        <dbReference type="ARBA" id="ARBA00022692"/>
    </source>
</evidence>
<dbReference type="InterPro" id="IPR036291">
    <property type="entry name" value="NAD(P)-bd_dom_sf"/>
</dbReference>
<sequence length="503" mass="56519">MATPDYLQQVIVSERKYAGNGRRASRAGGVFRRPSITSTVWASLDLVTVVIAALVALRFRVQPPADVSTLRVLPHLIKSSPNLLPFYIGWYGVCLIFFTRSYNLYGTIQHHSALHEQRMTIQASLTSGLLLCGTLYLSSGEAISRIVVALMVLFTTVLLCLRRALWRKMVYRRFRAGIETRNVLIVGAGRVGHALRNHIDTLQHLGFRFKGFVALTEREAESGNADMVGDVRNCLSLARSLFVDEIFFSVPAEEKMVISMVEEARIAGIDVRVVPDMYDGLAWNARVEYVGQFPTIPLHRRHFPMGGFLLKRVLDTTVSVVGLLVTSPIMLAIALAIRLDGPGPIFYKAQRIGRKGRTFSCYKFRTMVQNADKLKADLEHMNERDSVLFKIKKDPRITRVGKVLRKYSLDELPQFYNVLKGDMSLVGPRPPMAAEVEQYDLSHLRRLDVLPGITGLWQVEARQDPSFDSYISLDTAYVENWNLMMDLRILARTVGVVLSGTGS</sequence>
<evidence type="ECO:0000256" key="3">
    <source>
        <dbReference type="ARBA" id="ARBA00022679"/>
    </source>
</evidence>
<reference evidence="9" key="2">
    <citation type="journal article" date="2024" name="Environ. Microbiol.">
        <title>Genome analysis and description of Tunturibacter gen. nov. expands the diversity of Terriglobia in tundra soils.</title>
        <authorList>
            <person name="Messyasz A."/>
            <person name="Mannisto M.K."/>
            <person name="Kerkhof L.J."/>
            <person name="Haggblom M.M."/>
        </authorList>
    </citation>
    <scope>NUCLEOTIDE SEQUENCE</scope>
    <source>
        <strain evidence="9">X5P6</strain>
    </source>
</reference>
<feature type="domain" description="Bacterial sugar transferase" evidence="8">
    <location>
        <begin position="311"/>
        <end position="498"/>
    </location>
</feature>
<dbReference type="AlphaFoldDB" id="A0AAU7ZM47"/>
<evidence type="ECO:0000256" key="2">
    <source>
        <dbReference type="ARBA" id="ARBA00006464"/>
    </source>
</evidence>